<accession>A0A9J6G8H3</accession>
<name>A0A9J6G8H3_HAELO</name>
<comment type="caution">
    <text evidence="1">The sequence shown here is derived from an EMBL/GenBank/DDBJ whole genome shotgun (WGS) entry which is preliminary data.</text>
</comment>
<keyword evidence="2" id="KW-1185">Reference proteome</keyword>
<protein>
    <submittedName>
        <fullName evidence="1">Uncharacterized protein</fullName>
    </submittedName>
</protein>
<evidence type="ECO:0000313" key="1">
    <source>
        <dbReference type="EMBL" id="KAH9371191.1"/>
    </source>
</evidence>
<dbReference type="OrthoDB" id="10634647at2759"/>
<evidence type="ECO:0000313" key="2">
    <source>
        <dbReference type="Proteomes" id="UP000821853"/>
    </source>
</evidence>
<proteinExistence type="predicted"/>
<dbReference type="AlphaFoldDB" id="A0A9J6G8H3"/>
<sequence length="163" mass="18385">MRIVSHVTNRHHAMKEEDDTYLAQALPYLMMKPREMDQNNVLVWKAHKQAMGLPPHTTTTKLEGLGGHNKVREIIAADLLGIQIADANHPRPETAPRDIRTLMRVAPLPRNMPPEHHAQRRQARVQYLQEKYSVPPCMIRDVAHYASHPATAVSVIDGSGDLS</sequence>
<reference evidence="1 2" key="1">
    <citation type="journal article" date="2020" name="Cell">
        <title>Large-Scale Comparative Analyses of Tick Genomes Elucidate Their Genetic Diversity and Vector Capacities.</title>
        <authorList>
            <consortium name="Tick Genome and Microbiome Consortium (TIGMIC)"/>
            <person name="Jia N."/>
            <person name="Wang J."/>
            <person name="Shi W."/>
            <person name="Du L."/>
            <person name="Sun Y."/>
            <person name="Zhan W."/>
            <person name="Jiang J.F."/>
            <person name="Wang Q."/>
            <person name="Zhang B."/>
            <person name="Ji P."/>
            <person name="Bell-Sakyi L."/>
            <person name="Cui X.M."/>
            <person name="Yuan T.T."/>
            <person name="Jiang B.G."/>
            <person name="Yang W.F."/>
            <person name="Lam T.T."/>
            <person name="Chang Q.C."/>
            <person name="Ding S.J."/>
            <person name="Wang X.J."/>
            <person name="Zhu J.G."/>
            <person name="Ruan X.D."/>
            <person name="Zhao L."/>
            <person name="Wei J.T."/>
            <person name="Ye R.Z."/>
            <person name="Que T.C."/>
            <person name="Du C.H."/>
            <person name="Zhou Y.H."/>
            <person name="Cheng J.X."/>
            <person name="Dai P.F."/>
            <person name="Guo W.B."/>
            <person name="Han X.H."/>
            <person name="Huang E.J."/>
            <person name="Li L.F."/>
            <person name="Wei W."/>
            <person name="Gao Y.C."/>
            <person name="Liu J.Z."/>
            <person name="Shao H.Z."/>
            <person name="Wang X."/>
            <person name="Wang C.C."/>
            <person name="Yang T.C."/>
            <person name="Huo Q.B."/>
            <person name="Li W."/>
            <person name="Chen H.Y."/>
            <person name="Chen S.E."/>
            <person name="Zhou L.G."/>
            <person name="Ni X.B."/>
            <person name="Tian J.H."/>
            <person name="Sheng Y."/>
            <person name="Liu T."/>
            <person name="Pan Y.S."/>
            <person name="Xia L.Y."/>
            <person name="Li J."/>
            <person name="Zhao F."/>
            <person name="Cao W.C."/>
        </authorList>
    </citation>
    <scope>NUCLEOTIDE SEQUENCE [LARGE SCALE GENOMIC DNA]</scope>
    <source>
        <strain evidence="1">HaeL-2018</strain>
    </source>
</reference>
<dbReference type="Proteomes" id="UP000821853">
    <property type="component" value="Chromosome 3"/>
</dbReference>
<gene>
    <name evidence="1" type="ORF">HPB48_022562</name>
</gene>
<dbReference type="EMBL" id="JABSTR010000005">
    <property type="protein sequence ID" value="KAH9371191.1"/>
    <property type="molecule type" value="Genomic_DNA"/>
</dbReference>
<dbReference type="VEuPathDB" id="VectorBase:HLOH_046724"/>
<organism evidence="1 2">
    <name type="scientific">Haemaphysalis longicornis</name>
    <name type="common">Bush tick</name>
    <dbReference type="NCBI Taxonomy" id="44386"/>
    <lineage>
        <taxon>Eukaryota</taxon>
        <taxon>Metazoa</taxon>
        <taxon>Ecdysozoa</taxon>
        <taxon>Arthropoda</taxon>
        <taxon>Chelicerata</taxon>
        <taxon>Arachnida</taxon>
        <taxon>Acari</taxon>
        <taxon>Parasitiformes</taxon>
        <taxon>Ixodida</taxon>
        <taxon>Ixodoidea</taxon>
        <taxon>Ixodidae</taxon>
        <taxon>Haemaphysalinae</taxon>
        <taxon>Haemaphysalis</taxon>
    </lineage>
</organism>